<dbReference type="AlphaFoldDB" id="A0A6N3EFX2"/>
<dbReference type="SUPFAM" id="SSF143081">
    <property type="entry name" value="BB1717-like"/>
    <property type="match status" value="1"/>
</dbReference>
<name>A0A6N3EFX2_KLEOX</name>
<dbReference type="InterPro" id="IPR036590">
    <property type="entry name" value="SRAP-like"/>
</dbReference>
<dbReference type="EMBL" id="CACRTM010000026">
    <property type="protein sequence ID" value="VYU38824.1"/>
    <property type="molecule type" value="Genomic_DNA"/>
</dbReference>
<protein>
    <submittedName>
        <fullName evidence="1">SOS response-associated peptidase YedK</fullName>
        <ecNumber evidence="1">3.4.-.-</ecNumber>
    </submittedName>
</protein>
<dbReference type="Gene3D" id="3.90.1680.10">
    <property type="entry name" value="SOS response associated peptidase-like"/>
    <property type="match status" value="1"/>
</dbReference>
<sequence>MTAAAHKGLVDIHDRLPLVLVPEAAREWVKQDTGGKEADCLHILSKIIF</sequence>
<keyword evidence="1" id="KW-0378">Hydrolase</keyword>
<gene>
    <name evidence="1" type="primary">yedK_2</name>
    <name evidence="1" type="ORF">KOLFYP65_03910</name>
</gene>
<reference evidence="1" key="1">
    <citation type="submission" date="2019-11" db="EMBL/GenBank/DDBJ databases">
        <authorList>
            <person name="Feng L."/>
        </authorList>
    </citation>
    <scope>NUCLEOTIDE SEQUENCE</scope>
    <source>
        <strain evidence="1">KOxytocaLFYP65</strain>
    </source>
</reference>
<dbReference type="GO" id="GO:0016787">
    <property type="term" value="F:hydrolase activity"/>
    <property type="evidence" value="ECO:0007669"/>
    <property type="project" value="UniProtKB-KW"/>
</dbReference>
<dbReference type="EC" id="3.4.-.-" evidence="1"/>
<accession>A0A6N3EFX2</accession>
<proteinExistence type="predicted"/>
<organism evidence="1">
    <name type="scientific">Klebsiella oxytoca</name>
    <dbReference type="NCBI Taxonomy" id="571"/>
    <lineage>
        <taxon>Bacteria</taxon>
        <taxon>Pseudomonadati</taxon>
        <taxon>Pseudomonadota</taxon>
        <taxon>Gammaproteobacteria</taxon>
        <taxon>Enterobacterales</taxon>
        <taxon>Enterobacteriaceae</taxon>
        <taxon>Klebsiella/Raoultella group</taxon>
        <taxon>Klebsiella</taxon>
    </lineage>
</organism>
<evidence type="ECO:0000313" key="1">
    <source>
        <dbReference type="EMBL" id="VYU38824.1"/>
    </source>
</evidence>